<sequence>MRPELTVEVLEAECRRLIQKHERYCRELRSEDVRRNRRSTTKSLGTIRRPDYWSADDGFNPYVVRSRAKTIVRAVNLAIRKDDYHPKPPIAHRIPKADGEFRTVSVFQIADTLISREVYASLLQKNRALMSSRSYAYRGDLSTHDAIQYICGEFSTSERIFVAEYDFKKFFDSISHDHIWRVLDSHPFLVSVHEKRILESLLAAPLQPTGRYESQAQIDPSKPRRGLPQGTAASLFLANAAAFDLDRALERLGVGFARYADDTLIWSRDYSQICEAVNALKNSSEQMGSALNPKKSPGIRLFVPSGERSEIQSTESINFVGYRFSRGKVGLRDGVIARMKNRVQDLIWMNLLRDARAGTLRDVRVAPSVDRDYVVLIMQLRRYLYGNLTEDRVRELERGEVKRVRFPGIMSYFPLADDQEQLKAFDGWLASTVHRALSKRAVYIRSGGVMCLPNPHGLTRSELLSAEGRTSDGERIDLRLPSITRFAGVMNRAAKEFGPNSIGRGAGTEEYQYAFERNVR</sequence>
<dbReference type="EMBL" id="AP024525">
    <property type="protein sequence ID" value="BCT75263.1"/>
    <property type="molecule type" value="Genomic_DNA"/>
</dbReference>
<dbReference type="Proteomes" id="UP001319861">
    <property type="component" value="Chromosome"/>
</dbReference>
<dbReference type="SUPFAM" id="SSF56672">
    <property type="entry name" value="DNA/RNA polymerases"/>
    <property type="match status" value="1"/>
</dbReference>
<dbReference type="InterPro" id="IPR043502">
    <property type="entry name" value="DNA/RNA_pol_sf"/>
</dbReference>
<dbReference type="Pfam" id="PF00078">
    <property type="entry name" value="RVT_1"/>
    <property type="match status" value="1"/>
</dbReference>
<keyword evidence="3" id="KW-1185">Reference proteome</keyword>
<proteinExistence type="predicted"/>
<feature type="domain" description="Reverse transcriptase" evidence="1">
    <location>
        <begin position="75"/>
        <end position="324"/>
    </location>
</feature>
<evidence type="ECO:0000313" key="2">
    <source>
        <dbReference type="EMBL" id="BCT75263.1"/>
    </source>
</evidence>
<dbReference type="InterPro" id="IPR051083">
    <property type="entry name" value="GrpII_Intron_Splice-Mob/Def"/>
</dbReference>
<dbReference type="InterPro" id="IPR000477">
    <property type="entry name" value="RT_dom"/>
</dbReference>
<organism evidence="2 3">
    <name type="scientific">Sinomonas cyclohexanicum</name>
    <name type="common">Corynebacterium cyclohexanicum</name>
    <dbReference type="NCBI Taxonomy" id="322009"/>
    <lineage>
        <taxon>Bacteria</taxon>
        <taxon>Bacillati</taxon>
        <taxon>Actinomycetota</taxon>
        <taxon>Actinomycetes</taxon>
        <taxon>Micrococcales</taxon>
        <taxon>Micrococcaceae</taxon>
        <taxon>Sinomonas</taxon>
    </lineage>
</organism>
<dbReference type="PANTHER" id="PTHR34047">
    <property type="entry name" value="NUCLEAR INTRON MATURASE 1, MITOCHONDRIAL-RELATED"/>
    <property type="match status" value="1"/>
</dbReference>
<gene>
    <name evidence="2" type="ORF">SCMU_11050</name>
</gene>
<dbReference type="PANTHER" id="PTHR34047:SF8">
    <property type="entry name" value="PROTEIN YKFC"/>
    <property type="match status" value="1"/>
</dbReference>
<evidence type="ECO:0000259" key="1">
    <source>
        <dbReference type="PROSITE" id="PS50878"/>
    </source>
</evidence>
<dbReference type="RefSeq" id="WP_229232027.1">
    <property type="nucleotide sequence ID" value="NZ_AP024525.1"/>
</dbReference>
<evidence type="ECO:0000313" key="3">
    <source>
        <dbReference type="Proteomes" id="UP001319861"/>
    </source>
</evidence>
<dbReference type="PROSITE" id="PS50878">
    <property type="entry name" value="RT_POL"/>
    <property type="match status" value="1"/>
</dbReference>
<name>A0ABM7PSP8_SINCY</name>
<reference evidence="2 3" key="1">
    <citation type="journal article" date="2021" name="J. Biosci. Bioeng.">
        <title>Identification and characterization of a chc gene cluster responsible for the aromatization pathway of cyclohexanecarboxylate degradation in Sinomonas cyclohexanicum ATCC 51369.</title>
        <authorList>
            <person name="Yamamoto T."/>
            <person name="Hasegawa Y."/>
            <person name="Lau P.C.K."/>
            <person name="Iwaki H."/>
        </authorList>
    </citation>
    <scope>NUCLEOTIDE SEQUENCE [LARGE SCALE GENOMIC DNA]</scope>
    <source>
        <strain evidence="2 3">ATCC 51369</strain>
    </source>
</reference>
<protein>
    <recommendedName>
        <fullName evidence="1">Reverse transcriptase domain-containing protein</fullName>
    </recommendedName>
</protein>
<accession>A0ABM7PSP8</accession>